<dbReference type="VEuPathDB" id="FungiDB:Z517_10543"/>
<dbReference type="PROSITE" id="PS50181">
    <property type="entry name" value="FBOX"/>
    <property type="match status" value="1"/>
</dbReference>
<name>A0A0D2GTN3_9EURO</name>
<proteinExistence type="predicted"/>
<dbReference type="GeneID" id="25310033"/>
<dbReference type="EMBL" id="KN846975">
    <property type="protein sequence ID" value="KIW75799.1"/>
    <property type="molecule type" value="Genomic_DNA"/>
</dbReference>
<dbReference type="SMART" id="SM00256">
    <property type="entry name" value="FBOX"/>
    <property type="match status" value="1"/>
</dbReference>
<dbReference type="Pfam" id="PF00646">
    <property type="entry name" value="F-box"/>
    <property type="match status" value="1"/>
</dbReference>
<dbReference type="Gene3D" id="1.20.1280.50">
    <property type="match status" value="1"/>
</dbReference>
<dbReference type="InterPro" id="IPR001810">
    <property type="entry name" value="F-box_dom"/>
</dbReference>
<evidence type="ECO:0000313" key="3">
    <source>
        <dbReference type="Proteomes" id="UP000053029"/>
    </source>
</evidence>
<sequence>MAQLSESMRYKSTQDRLSSLPGELQLQIAEHLNYSDLVRVRRASQALRHCFADPSIRLIDEMSKAWAEIERKFQDCYFSVDTNMSLLGLDVNLASTVQKVEEYAMERGFSNTLVRWLVRPSLYHFSCSKCHTMKPWTDFPSDSLRQTFPFRPRANPLMTQQDNKMILESMTCGACTAAEQPRAYHSLGLRNGTSSIIKCHRCLTIKPAPHDLSFRLRFSGFCQQCFGEVHQDWFEYKSLLQDCLARMEAYEKSVDMESLWWRGFPECPVPAEFVAALNSPNHRPLPSCREIVLAQLSVRAANLRLRELSLGQDAPDLSVPESTEP</sequence>
<dbReference type="Proteomes" id="UP000053029">
    <property type="component" value="Unassembled WGS sequence"/>
</dbReference>
<protein>
    <recommendedName>
        <fullName evidence="1">F-box domain-containing protein</fullName>
    </recommendedName>
</protein>
<evidence type="ECO:0000313" key="2">
    <source>
        <dbReference type="EMBL" id="KIW75799.1"/>
    </source>
</evidence>
<dbReference type="RefSeq" id="XP_013279607.1">
    <property type="nucleotide sequence ID" value="XM_013424153.1"/>
</dbReference>
<reference evidence="2 3" key="1">
    <citation type="submission" date="2015-01" db="EMBL/GenBank/DDBJ databases">
        <title>The Genome Sequence of Fonsecaea pedrosoi CBS 271.37.</title>
        <authorList>
            <consortium name="The Broad Institute Genomics Platform"/>
            <person name="Cuomo C."/>
            <person name="de Hoog S."/>
            <person name="Gorbushina A."/>
            <person name="Stielow B."/>
            <person name="Teixiera M."/>
            <person name="Abouelleil A."/>
            <person name="Chapman S.B."/>
            <person name="Priest M."/>
            <person name="Young S.K."/>
            <person name="Wortman J."/>
            <person name="Nusbaum C."/>
            <person name="Birren B."/>
        </authorList>
    </citation>
    <scope>NUCLEOTIDE SEQUENCE [LARGE SCALE GENOMIC DNA]</scope>
    <source>
        <strain evidence="2 3">CBS 271.37</strain>
    </source>
</reference>
<dbReference type="InterPro" id="IPR036047">
    <property type="entry name" value="F-box-like_dom_sf"/>
</dbReference>
<accession>A0A0D2GTN3</accession>
<feature type="domain" description="F-box" evidence="1">
    <location>
        <begin position="14"/>
        <end position="69"/>
    </location>
</feature>
<keyword evidence="3" id="KW-1185">Reference proteome</keyword>
<gene>
    <name evidence="2" type="ORF">Z517_10543</name>
</gene>
<dbReference type="AlphaFoldDB" id="A0A0D2GTN3"/>
<dbReference type="SUPFAM" id="SSF81383">
    <property type="entry name" value="F-box domain"/>
    <property type="match status" value="1"/>
</dbReference>
<evidence type="ECO:0000259" key="1">
    <source>
        <dbReference type="PROSITE" id="PS50181"/>
    </source>
</evidence>
<dbReference type="OrthoDB" id="4140699at2759"/>
<organism evidence="2 3">
    <name type="scientific">Fonsecaea pedrosoi CBS 271.37</name>
    <dbReference type="NCBI Taxonomy" id="1442368"/>
    <lineage>
        <taxon>Eukaryota</taxon>
        <taxon>Fungi</taxon>
        <taxon>Dikarya</taxon>
        <taxon>Ascomycota</taxon>
        <taxon>Pezizomycotina</taxon>
        <taxon>Eurotiomycetes</taxon>
        <taxon>Chaetothyriomycetidae</taxon>
        <taxon>Chaetothyriales</taxon>
        <taxon>Herpotrichiellaceae</taxon>
        <taxon>Fonsecaea</taxon>
    </lineage>
</organism>
<dbReference type="HOGENOM" id="CLU_871548_0_0_1"/>